<dbReference type="Gene3D" id="1.25.40.10">
    <property type="entry name" value="Tetratricopeptide repeat domain"/>
    <property type="match status" value="2"/>
</dbReference>
<dbReference type="AlphaFoldDB" id="A0A0B6XZB2"/>
<dbReference type="PANTHER" id="PTHR21529:SF4">
    <property type="entry name" value="TPR AND ANKYRIN REPEAT-CONTAINING PROTEIN 1"/>
    <property type="match status" value="1"/>
</dbReference>
<protein>
    <submittedName>
        <fullName evidence="1">Uncharacterized protein</fullName>
    </submittedName>
</protein>
<name>A0A0B6XZB2_9EUPU</name>
<sequence>QTALEASRMRTTPKVMREKYFSAGSQFVECGDLHRAAMCFQNAHDFLFAAIAFEKIGKLEEASGQYVRAQEANDASRCLEEIGMFGRAVRVLVDFEFFDRAIDCLHRYEIKVQKLKQEGRAVPAVLIENKPSNVHSEANLCYRSANFYYSRGNMDKAIEAIQRLKNTDDQVLFLQEKGFYEKAAEILRKEGKIEQAAQLLLRCGETDKALECAKHGPHKPMVAFIHLCLSRRYESDEHNLEKVKFHAERALMVYTELEDYNGQAQAKLLLGKHTKNEKQIKAACRDFRNVKPPNEAGELECYIVHATIMKGLKTLKDYYQIVRNIALGLRILDVLSNPNIEYSDRHQLYLSFYGLELDLVRDQVTWYPHQYPLCNHIMETKEMKGKHFVSLDRVTAVGALERLYLSQIKIWAQMAKVWLEEYTLSHLLCIRYQEGQLCSADCRYMHRPYESTQERNAALDSLVCSVYLDYSMQTGMEKLDKNKHKKSDSDESSWNAVEKLLDFVLP</sequence>
<dbReference type="InterPro" id="IPR039904">
    <property type="entry name" value="TRANK1"/>
</dbReference>
<organism evidence="1">
    <name type="scientific">Arion vulgaris</name>
    <dbReference type="NCBI Taxonomy" id="1028688"/>
    <lineage>
        <taxon>Eukaryota</taxon>
        <taxon>Metazoa</taxon>
        <taxon>Spiralia</taxon>
        <taxon>Lophotrochozoa</taxon>
        <taxon>Mollusca</taxon>
        <taxon>Gastropoda</taxon>
        <taxon>Heterobranchia</taxon>
        <taxon>Euthyneura</taxon>
        <taxon>Panpulmonata</taxon>
        <taxon>Eupulmonata</taxon>
        <taxon>Stylommatophora</taxon>
        <taxon>Helicina</taxon>
        <taxon>Arionoidea</taxon>
        <taxon>Arionidae</taxon>
        <taxon>Arion</taxon>
    </lineage>
</organism>
<dbReference type="EMBL" id="HACG01002384">
    <property type="protein sequence ID" value="CEK49249.1"/>
    <property type="molecule type" value="Transcribed_RNA"/>
</dbReference>
<feature type="non-terminal residue" evidence="1">
    <location>
        <position position="1"/>
    </location>
</feature>
<evidence type="ECO:0000313" key="1">
    <source>
        <dbReference type="EMBL" id="CEK49249.1"/>
    </source>
</evidence>
<gene>
    <name evidence="1" type="primary">ORF7003</name>
</gene>
<reference evidence="1" key="1">
    <citation type="submission" date="2014-12" db="EMBL/GenBank/DDBJ databases">
        <title>Insight into the proteome of Arion vulgaris.</title>
        <authorList>
            <person name="Aradska J."/>
            <person name="Bulat T."/>
            <person name="Smidak R."/>
            <person name="Sarate P."/>
            <person name="Gangsoo J."/>
            <person name="Sialana F."/>
            <person name="Bilban M."/>
            <person name="Lubec G."/>
        </authorList>
    </citation>
    <scope>NUCLEOTIDE SEQUENCE</scope>
    <source>
        <tissue evidence="1">Skin</tissue>
    </source>
</reference>
<accession>A0A0B6XZB2</accession>
<feature type="non-terminal residue" evidence="1">
    <location>
        <position position="506"/>
    </location>
</feature>
<dbReference type="SUPFAM" id="SSF48452">
    <property type="entry name" value="TPR-like"/>
    <property type="match status" value="2"/>
</dbReference>
<dbReference type="InterPro" id="IPR011990">
    <property type="entry name" value="TPR-like_helical_dom_sf"/>
</dbReference>
<dbReference type="PANTHER" id="PTHR21529">
    <property type="entry name" value="MAMMARY TURMOR VIRUS RECEPTOR HOMOLOG 1, 2 MTVR1, 2"/>
    <property type="match status" value="1"/>
</dbReference>
<proteinExistence type="predicted"/>